<dbReference type="Pfam" id="PF01483">
    <property type="entry name" value="P_proprotein"/>
    <property type="match status" value="1"/>
</dbReference>
<evidence type="ECO:0000256" key="4">
    <source>
        <dbReference type="ARBA" id="ARBA00022670"/>
    </source>
</evidence>
<dbReference type="InterPro" id="IPR015500">
    <property type="entry name" value="Peptidase_S8_subtilisin-rel"/>
</dbReference>
<feature type="compositionally biased region" description="Basic and acidic residues" evidence="15">
    <location>
        <begin position="181"/>
        <end position="198"/>
    </location>
</feature>
<evidence type="ECO:0000256" key="16">
    <source>
        <dbReference type="SAM" id="Phobius"/>
    </source>
</evidence>
<dbReference type="STRING" id="10228.B3RSI8"/>
<keyword evidence="8 13" id="KW-0720">Serine protease</keyword>
<dbReference type="Gene3D" id="2.60.120.260">
    <property type="entry name" value="Galactose-binding domain-like"/>
    <property type="match status" value="1"/>
</dbReference>
<dbReference type="InterPro" id="IPR000742">
    <property type="entry name" value="EGF"/>
</dbReference>
<evidence type="ECO:0000256" key="10">
    <source>
        <dbReference type="ARBA" id="ARBA00023157"/>
    </source>
</evidence>
<keyword evidence="3" id="KW-0964">Secreted</keyword>
<dbReference type="GO" id="GO:0005576">
    <property type="term" value="C:extracellular region"/>
    <property type="evidence" value="ECO:0007669"/>
    <property type="project" value="UniProtKB-SubCell"/>
</dbReference>
<keyword evidence="16" id="KW-0812">Transmembrane</keyword>
<proteinExistence type="inferred from homology"/>
<evidence type="ECO:0000313" key="19">
    <source>
        <dbReference type="EMBL" id="EDV26519.1"/>
    </source>
</evidence>
<dbReference type="Proteomes" id="UP000009022">
    <property type="component" value="Unassembled WGS sequence"/>
</dbReference>
<comment type="subcellular location">
    <subcellularLocation>
        <location evidence="2">Secreted</location>
    </subcellularLocation>
</comment>
<gene>
    <name evidence="19" type="ORF">TRIADDRAFT_54612</name>
</gene>
<dbReference type="Gene3D" id="3.40.50.200">
    <property type="entry name" value="Peptidase S8/S53 domain"/>
    <property type="match status" value="1"/>
</dbReference>
<feature type="domain" description="P/Homo B" evidence="18">
    <location>
        <begin position="447"/>
        <end position="577"/>
    </location>
</feature>
<evidence type="ECO:0000256" key="6">
    <source>
        <dbReference type="ARBA" id="ARBA00022729"/>
    </source>
</evidence>
<dbReference type="Gene3D" id="3.30.70.850">
    <property type="entry name" value="Peptidase S8, pro-domain"/>
    <property type="match status" value="1"/>
</dbReference>
<dbReference type="SMART" id="SM00181">
    <property type="entry name" value="EGF"/>
    <property type="match status" value="14"/>
</dbReference>
<dbReference type="InterPro" id="IPR034182">
    <property type="entry name" value="Kexin/furin"/>
</dbReference>
<feature type="transmembrane region" description="Helical" evidence="16">
    <location>
        <begin position="1891"/>
        <end position="1909"/>
    </location>
</feature>
<keyword evidence="16" id="KW-0472">Membrane</keyword>
<keyword evidence="20" id="KW-1185">Reference proteome</keyword>
<dbReference type="PANTHER" id="PTHR42884">
    <property type="entry name" value="PROPROTEIN CONVERTASE SUBTILISIN/KEXIN-RELATED"/>
    <property type="match status" value="1"/>
</dbReference>
<dbReference type="GO" id="GO:0016485">
    <property type="term" value="P:protein processing"/>
    <property type="evidence" value="ECO:0000318"/>
    <property type="project" value="GO_Central"/>
</dbReference>
<dbReference type="GO" id="GO:0005802">
    <property type="term" value="C:trans-Golgi network"/>
    <property type="evidence" value="ECO:0000318"/>
    <property type="project" value="GO_Central"/>
</dbReference>
<evidence type="ECO:0000256" key="7">
    <source>
        <dbReference type="ARBA" id="ARBA00022801"/>
    </source>
</evidence>
<keyword evidence="16" id="KW-1133">Transmembrane helix</keyword>
<dbReference type="FunCoup" id="B3RSI8">
    <property type="interactions" value="145"/>
</dbReference>
<keyword evidence="5" id="KW-0165">Cleavage on pair of basic residues</keyword>
<name>B3RSI8_TRIAD</name>
<evidence type="ECO:0000256" key="5">
    <source>
        <dbReference type="ARBA" id="ARBA00022685"/>
    </source>
</evidence>
<feature type="region of interest" description="Disordered" evidence="15">
    <location>
        <begin position="173"/>
        <end position="198"/>
    </location>
</feature>
<dbReference type="Pfam" id="PF15913">
    <property type="entry name" value="Furin-like_2"/>
    <property type="match status" value="2"/>
</dbReference>
<evidence type="ECO:0000256" key="9">
    <source>
        <dbReference type="ARBA" id="ARBA00023145"/>
    </source>
</evidence>
<sequence length="1952" mass="212834">MAEQLVKILLLFLTLIHIVRQESTEHYTNTWVIHVPGGLTNAKLVATTHASTILHQVGSLEDHYLIRHAGTPHRSKRSNSYKSWNLRLDTRVLYVEQQISKLRIKRSFPNFNDPLWPKQWYLENTGQASGPPHLDHNIIPAWKSGATGIGIVVSILDDGLYYEHPDLRRNYDPEASFDINGNDHDPTPRKTGNDENRHGTRCAGEVAAIANNSICTVGAAYNAKIGGIRMLDGDVTDAVEATSLSWKPQHIDIYSSSWGPEDDGRNIDGPGPLAKKAFIDGVNKGRHGLGSIFVWASGNGGSVHDNCNCDGYVISIYTISISAATDTGNVPWYTESCSSILATTFSSGNNGQNKIITDDLHDRCTESHTGTSAAAPLAAGMFALALEANPRLTWRDLQHIVVITSKPDKLHTDDWTINGVGRKISNWFGYGLLDAAALVSTARNWKTVPIQRSKSFKFKTKKNYIPPNGRLIVSINVEKSEAIVNYLEHVQAVISLSHNQRGLITIQLISPAGTKSVLFDRRQQDTSRAGFKNWPLMTTHFWGEKSAGNWTLIIINKDSNSGKLKGWKLVLFGTTSKPHDLYYSSCNPECERSSGCNGPGAADCRICRHFQAADGRCVKNCSNGQYGNLETKACINCPYGCDVCNNDSCITCKPNFANSNGSCVSSCPESTYQHSFNGNTKCLKCSSNCAACANETYCISCPGTAYEYRGSCIQQCPQGTYSNYVYGIRTCTSCKHNCLDCYGNEAGSCRVCQKGYQLVVDRSKCTKSCPVGYYNAISGEQNICLACHHRCTSCLSAASSGCKSCSHGFHLYNGSCTDKCPDGTYTDKFTGECFPCFNTCTTCNAGKSKSCLSCKSNLYLQNGECVSNCFKGYYQDDNLMRCRRCHHSCASCNGPSSNSCTSCKLSQSFLHNNSCLMECPVGHYSDITMKACNPCSSHCYHCVNSSVCLSCNKNFILHHQKCAKSCPSGYILKERTCNPCHPTCSNCSDDDIASCSGCKSHTHFLHQGICTKSCLFGYFGDTITQQCQPCHSSCASCFGEGNSSCLLCPLGRFLQHGSCVTTCNNGFPGKNGTCSSCEGVGCRECLPNDPNQCLTCLDNYFNHKFNCVRECPVGTYTNATAGQCLICHDSCNTCSGKHIENCTDCKPGWFMHAGKCVSYCPSGSYANGNACSKCSHGCKLCISQNTCLECESSLVKFNGSCLKDCPSNSYATDENTECQLCHKGCETCKIVNRESQCLSCINQYLILKAGKCLPNGNCSGNMYFNGSNCSKCHSDCEACFDDDRISCLRCREDKYLNPVSAICEQYCPLGYFADNATRRCQQCHYSCLSCSNASVCTQCRPGFYNSSGNCITKCASGEYFNNKTASCQLCGNNCKECNINSKTCITCKSGNYKYDGICLSACPTQTYASNGNCKACPSGCLECKADMTCTKCKNNYKLSQSACVLSLPNGCKNSSCLVCKVANCSRCSPSDSTICNICIKPFILHQGSCIKQCPDGTYFDHVKKNCFDCNDSCSSCVGPKETDCVKCSSAKPYLLHYKCLSKCPANYYIDNANAKCRQCHFSCKSCSGGSMNDCIICSDGFHYLKSEKQCVNKCPDLSYYRKNETDCGSCYSGCASCYGNEKDKCISCISPMVNFNFECMEKCPLGSYNDSGICRKCHPSCGSCTGPHLNQCTSCSTGLFLKNGECHGTCPSGYYEDMKSLKCLPCNPSCKTCVSDSAQCLTCNHGMVLQNSKCLRNCSSGYYHTDGGCRPCHTSCLSCKGFTASDCLSCSKGWELLPHGICEPVCPSGQYYDIGLKSCGNCHSSCATCSSKQSASCLSCLKGRLLDKQSSRCYPCCKIDSDSQCCNCSASLKVCVLLSDTGNNIVTTPSLVTVTHHDFGNTFKEEKPVQLILISGAISLLLFGVVVIIRCRRNIFGHRGYKKLTPSGYDHTTISSTRTAYPDYDNDEINQV</sequence>
<dbReference type="InterPro" id="IPR002884">
    <property type="entry name" value="P_dom"/>
</dbReference>
<keyword evidence="10" id="KW-1015">Disulfide bond</keyword>
<dbReference type="InterPro" id="IPR022398">
    <property type="entry name" value="Peptidase_S8_His-AS"/>
</dbReference>
<dbReference type="InterPro" id="IPR036852">
    <property type="entry name" value="Peptidase_S8/S53_dom_sf"/>
</dbReference>
<dbReference type="PROSITE" id="PS00137">
    <property type="entry name" value="SUBTILASE_HIS"/>
    <property type="match status" value="1"/>
</dbReference>
<dbReference type="InterPro" id="IPR006212">
    <property type="entry name" value="Furin_repeat"/>
</dbReference>
<keyword evidence="11" id="KW-0325">Glycoprotein</keyword>
<dbReference type="PhylomeDB" id="B3RSI8"/>
<dbReference type="InterPro" id="IPR038466">
    <property type="entry name" value="S8_pro-domain_sf"/>
</dbReference>
<dbReference type="PANTHER" id="PTHR42884:SF3">
    <property type="entry name" value="FURIN-LIKE PROTEASE 1, ISOFORMS 1_1-X_2"/>
    <property type="match status" value="1"/>
</dbReference>
<dbReference type="CTD" id="6752276"/>
<comment type="similarity">
    <text evidence="13 14">Belongs to the peptidase S8 family.</text>
</comment>
<dbReference type="FunFam" id="2.60.120.260:FF:000006">
    <property type="entry name" value="Proprotein convertase subtilisin/kexin type 5"/>
    <property type="match status" value="1"/>
</dbReference>
<evidence type="ECO:0000256" key="1">
    <source>
        <dbReference type="ARBA" id="ARBA00001913"/>
    </source>
</evidence>
<dbReference type="KEGG" id="tad:TRIADDRAFT_54612"/>
<dbReference type="InterPro" id="IPR008979">
    <property type="entry name" value="Galactose-bd-like_sf"/>
</dbReference>
<evidence type="ECO:0000256" key="12">
    <source>
        <dbReference type="PIRSR" id="PIRSR615500-1"/>
    </source>
</evidence>
<dbReference type="PRINTS" id="PR00723">
    <property type="entry name" value="SUBTILISIN"/>
</dbReference>
<dbReference type="InterPro" id="IPR043601">
    <property type="entry name" value="Rspo_Fu-CRD_dom"/>
</dbReference>
<evidence type="ECO:0000256" key="15">
    <source>
        <dbReference type="SAM" id="MobiDB-lite"/>
    </source>
</evidence>
<evidence type="ECO:0000313" key="20">
    <source>
        <dbReference type="Proteomes" id="UP000009022"/>
    </source>
</evidence>
<dbReference type="OrthoDB" id="300641at2759"/>
<evidence type="ECO:0000259" key="18">
    <source>
        <dbReference type="PROSITE" id="PS51829"/>
    </source>
</evidence>
<dbReference type="PROSITE" id="PS51829">
    <property type="entry name" value="P_HOMO_B"/>
    <property type="match status" value="1"/>
</dbReference>
<keyword evidence="7 13" id="KW-0378">Hydrolase</keyword>
<dbReference type="InterPro" id="IPR000209">
    <property type="entry name" value="Peptidase_S8/S53_dom"/>
</dbReference>
<keyword evidence="9" id="KW-0865">Zymogen</keyword>
<feature type="signal peptide" evidence="17">
    <location>
        <begin position="1"/>
        <end position="21"/>
    </location>
</feature>
<dbReference type="GeneID" id="6752276"/>
<dbReference type="InterPro" id="IPR023828">
    <property type="entry name" value="Peptidase_S8_Ser-AS"/>
</dbReference>
<dbReference type="SMART" id="SM00261">
    <property type="entry name" value="FU"/>
    <property type="match status" value="26"/>
</dbReference>
<dbReference type="SUPFAM" id="SSF49785">
    <property type="entry name" value="Galactose-binding domain-like"/>
    <property type="match status" value="1"/>
</dbReference>
<dbReference type="FunFam" id="3.40.50.200:FF:000001">
    <property type="entry name" value="Furin 2, isoform B"/>
    <property type="match status" value="1"/>
</dbReference>
<dbReference type="InParanoid" id="B3RSI8"/>
<dbReference type="Gene3D" id="2.10.220.10">
    <property type="entry name" value="Hormone Receptor, Insulin-like Growth Factor Receptor 1, Chain A, domain 2"/>
    <property type="match status" value="17"/>
</dbReference>
<dbReference type="SUPFAM" id="SSF57184">
    <property type="entry name" value="Growth factor receptor domain"/>
    <property type="match status" value="9"/>
</dbReference>
<keyword evidence="6 17" id="KW-0732">Signal</keyword>
<dbReference type="PROSITE" id="PS00138">
    <property type="entry name" value="SUBTILASE_SER"/>
    <property type="match status" value="1"/>
</dbReference>
<evidence type="ECO:0000256" key="13">
    <source>
        <dbReference type="PROSITE-ProRule" id="PRU01240"/>
    </source>
</evidence>
<dbReference type="RefSeq" id="XP_002110515.1">
    <property type="nucleotide sequence ID" value="XM_002110479.1"/>
</dbReference>
<dbReference type="SUPFAM" id="SSF52743">
    <property type="entry name" value="Subtilisin-like"/>
    <property type="match status" value="1"/>
</dbReference>
<comment type="cofactor">
    <cofactor evidence="1">
        <name>Ca(2+)</name>
        <dbReference type="ChEBI" id="CHEBI:29108"/>
    </cofactor>
</comment>
<feature type="active site" description="Charge relay system" evidence="12 13">
    <location>
        <position position="198"/>
    </location>
</feature>
<dbReference type="Pfam" id="PF00082">
    <property type="entry name" value="Peptidase_S8"/>
    <property type="match status" value="1"/>
</dbReference>
<evidence type="ECO:0000256" key="3">
    <source>
        <dbReference type="ARBA" id="ARBA00022525"/>
    </source>
</evidence>
<dbReference type="GO" id="GO:0000139">
    <property type="term" value="C:Golgi membrane"/>
    <property type="evidence" value="ECO:0000318"/>
    <property type="project" value="GO_Central"/>
</dbReference>
<evidence type="ECO:0000256" key="2">
    <source>
        <dbReference type="ARBA" id="ARBA00004613"/>
    </source>
</evidence>
<feature type="active site" description="Charge relay system" evidence="12 13">
    <location>
        <position position="372"/>
    </location>
</feature>
<dbReference type="GO" id="GO:0004252">
    <property type="term" value="F:serine-type endopeptidase activity"/>
    <property type="evidence" value="ECO:0000318"/>
    <property type="project" value="GO_Central"/>
</dbReference>
<dbReference type="CDD" id="cd00064">
    <property type="entry name" value="FU"/>
    <property type="match status" value="17"/>
</dbReference>
<dbReference type="PROSITE" id="PS51892">
    <property type="entry name" value="SUBTILASE"/>
    <property type="match status" value="1"/>
</dbReference>
<dbReference type="InterPro" id="IPR023827">
    <property type="entry name" value="Peptidase_S8_Asp-AS"/>
</dbReference>
<accession>B3RSI8</accession>
<evidence type="ECO:0000256" key="14">
    <source>
        <dbReference type="RuleBase" id="RU003355"/>
    </source>
</evidence>
<dbReference type="PROSITE" id="PS00136">
    <property type="entry name" value="SUBTILASE_ASP"/>
    <property type="match status" value="1"/>
</dbReference>
<protein>
    <recommendedName>
        <fullName evidence="18">P/Homo B domain-containing protein</fullName>
    </recommendedName>
</protein>
<evidence type="ECO:0000256" key="8">
    <source>
        <dbReference type="ARBA" id="ARBA00022825"/>
    </source>
</evidence>
<dbReference type="SUPFAM" id="SSF54897">
    <property type="entry name" value="Protease propeptides/inhibitors"/>
    <property type="match status" value="1"/>
</dbReference>
<keyword evidence="4 13" id="KW-0645">Protease</keyword>
<dbReference type="SMART" id="SM01411">
    <property type="entry name" value="Ephrin_rec_like"/>
    <property type="match status" value="8"/>
</dbReference>
<dbReference type="OMA" id="DEDTNDC"/>
<dbReference type="HOGENOM" id="CLU_234764_0_0_1"/>
<dbReference type="CDD" id="cd04059">
    <property type="entry name" value="Peptidases_S8_Protein_convertases_Kexins_Furin-like"/>
    <property type="match status" value="1"/>
</dbReference>
<organism evidence="19 20">
    <name type="scientific">Trichoplax adhaerens</name>
    <name type="common">Trichoplax reptans</name>
    <dbReference type="NCBI Taxonomy" id="10228"/>
    <lineage>
        <taxon>Eukaryota</taxon>
        <taxon>Metazoa</taxon>
        <taxon>Placozoa</taxon>
        <taxon>Uniplacotomia</taxon>
        <taxon>Trichoplacea</taxon>
        <taxon>Trichoplacidae</taxon>
        <taxon>Trichoplax</taxon>
    </lineage>
</organism>
<dbReference type="Pfam" id="PF16470">
    <property type="entry name" value="S8_pro-domain"/>
    <property type="match status" value="1"/>
</dbReference>
<reference evidence="19 20" key="1">
    <citation type="journal article" date="2008" name="Nature">
        <title>The Trichoplax genome and the nature of placozoans.</title>
        <authorList>
            <person name="Srivastava M."/>
            <person name="Begovic E."/>
            <person name="Chapman J."/>
            <person name="Putnam N.H."/>
            <person name="Hellsten U."/>
            <person name="Kawashima T."/>
            <person name="Kuo A."/>
            <person name="Mitros T."/>
            <person name="Salamov A."/>
            <person name="Carpenter M.L."/>
            <person name="Signorovitch A.Y."/>
            <person name="Moreno M.A."/>
            <person name="Kamm K."/>
            <person name="Grimwood J."/>
            <person name="Schmutz J."/>
            <person name="Shapiro H."/>
            <person name="Grigoriev I.V."/>
            <person name="Buss L.W."/>
            <person name="Schierwater B."/>
            <person name="Dellaporta S.L."/>
            <person name="Rokhsar D.S."/>
        </authorList>
    </citation>
    <scope>NUCLEOTIDE SEQUENCE [LARGE SCALE GENOMIC DNA]</scope>
    <source>
        <strain evidence="19 20">Grell-BS-1999</strain>
    </source>
</reference>
<dbReference type="EMBL" id="DS985243">
    <property type="protein sequence ID" value="EDV26519.1"/>
    <property type="molecule type" value="Genomic_DNA"/>
</dbReference>
<evidence type="ECO:0000256" key="11">
    <source>
        <dbReference type="ARBA" id="ARBA00023180"/>
    </source>
</evidence>
<feature type="chain" id="PRO_5002798316" description="P/Homo B domain-containing protein" evidence="17">
    <location>
        <begin position="22"/>
        <end position="1952"/>
    </location>
</feature>
<dbReference type="eggNOG" id="KOG3525">
    <property type="taxonomic scope" value="Eukaryota"/>
</dbReference>
<dbReference type="InterPro" id="IPR032815">
    <property type="entry name" value="S8_pro-domain"/>
</dbReference>
<evidence type="ECO:0000256" key="17">
    <source>
        <dbReference type="SAM" id="SignalP"/>
    </source>
</evidence>
<dbReference type="InterPro" id="IPR009030">
    <property type="entry name" value="Growth_fac_rcpt_cys_sf"/>
</dbReference>
<feature type="active site" description="Charge relay system" evidence="12 13">
    <location>
        <position position="157"/>
    </location>
</feature>